<gene>
    <name evidence="2" type="ORF">B0A54_09290</name>
</gene>
<dbReference type="EMBL" id="NAJP01000033">
    <property type="protein sequence ID" value="TKA40341.1"/>
    <property type="molecule type" value="Genomic_DNA"/>
</dbReference>
<feature type="compositionally biased region" description="Polar residues" evidence="1">
    <location>
        <begin position="42"/>
        <end position="52"/>
    </location>
</feature>
<organism evidence="2 3">
    <name type="scientific">Friedmanniomyces endolithicus</name>
    <dbReference type="NCBI Taxonomy" id="329885"/>
    <lineage>
        <taxon>Eukaryota</taxon>
        <taxon>Fungi</taxon>
        <taxon>Dikarya</taxon>
        <taxon>Ascomycota</taxon>
        <taxon>Pezizomycotina</taxon>
        <taxon>Dothideomycetes</taxon>
        <taxon>Dothideomycetidae</taxon>
        <taxon>Mycosphaerellales</taxon>
        <taxon>Teratosphaeriaceae</taxon>
        <taxon>Friedmanniomyces</taxon>
    </lineage>
</organism>
<evidence type="ECO:0000256" key="1">
    <source>
        <dbReference type="SAM" id="MobiDB-lite"/>
    </source>
</evidence>
<evidence type="ECO:0000313" key="2">
    <source>
        <dbReference type="EMBL" id="TKA40341.1"/>
    </source>
</evidence>
<dbReference type="Proteomes" id="UP000310066">
    <property type="component" value="Unassembled WGS sequence"/>
</dbReference>
<sequence length="831" mass="90345">MSLIRWQNLESSYHQRNQRTAGTADDTHTLPGSGAAIPQRASMPQASSNPETKISYESNTLFGKVTVTDISVGGVASSAKELFMNAMYAVQFDKSCQGITPFRYDDIPTISLVLMAEHWRNSPIGPLARLQPPPSAVSGSLTFTAPTACFDLLQQSSALKALMALVFIASTCGQNLERSVSMIAQLAVDACFARQPDIGRSAIVTLLERAMNSSARSMRSATAKASFDQFVGTPLKGLPDQLQKLCARTVEDVDTLGIEASQLAAVAHWAFASPHDRRVLMLRDPVEALAAAVVSSFFTSRYIAIVDCQSKTHRILDSDKARGLAPAFAFYHGGGAQEATTLFHTAGWLQPSATATINRTEVQEAAPSASLCCSVNAALRMCVPFLMRLGIDEREAASLLDAFKKDAMVQFARQVCLVEEQQIGYLQTSANNVAYWYEYGAFQAGYDWDYWLEYDSHHVEGVVRDEPSGHVYPLGSSTYHGYAAVCMKKTPKLSTSHGRWMANLPARTHARDSDVSNALATVAGLVYGLAMGCVHDHRPYYHHNSDSRELGCRLDTDLGCVYQHLHTEPRTQRKIARTVCLGVFAKLWLGLPALYIPQWPHTSLGVSNSRGAVMSATFGETTGLPTSTKKFVFSVDVPDLMTGDKPVLACAVTPQSTIQRRGRPIEDNEATATSQDPYDGCFQTHCIAITGNDVPTLGEKNLLNNRVSIIPVCGYIACGLRWWERVDLDSAFAVMAASDATAPTPCSSCSPKQKARWLQQELFLREPCTGEDSGTAFACSLPPEGGKLVLPAHRNGLMQSFLAATFRQSAREVGYALHGCIEHATGDVIIV</sequence>
<name>A0A4U0UW23_9PEZI</name>
<accession>A0A4U0UW23</accession>
<feature type="region of interest" description="Disordered" evidence="1">
    <location>
        <begin position="14"/>
        <end position="52"/>
    </location>
</feature>
<dbReference type="AlphaFoldDB" id="A0A4U0UW23"/>
<reference evidence="2 3" key="1">
    <citation type="submission" date="2017-03" db="EMBL/GenBank/DDBJ databases">
        <title>Genomes of endolithic fungi from Antarctica.</title>
        <authorList>
            <person name="Coleine C."/>
            <person name="Masonjones S."/>
            <person name="Stajich J.E."/>
        </authorList>
    </citation>
    <scope>NUCLEOTIDE SEQUENCE [LARGE SCALE GENOMIC DNA]</scope>
    <source>
        <strain evidence="2 3">CCFEE 5311</strain>
    </source>
</reference>
<proteinExistence type="predicted"/>
<evidence type="ECO:0000313" key="3">
    <source>
        <dbReference type="Proteomes" id="UP000310066"/>
    </source>
</evidence>
<dbReference type="OrthoDB" id="5311176at2759"/>
<comment type="caution">
    <text evidence="2">The sequence shown here is derived from an EMBL/GenBank/DDBJ whole genome shotgun (WGS) entry which is preliminary data.</text>
</comment>
<protein>
    <submittedName>
        <fullName evidence="2">Uncharacterized protein</fullName>
    </submittedName>
</protein>